<dbReference type="RefSeq" id="WP_102242386.1">
    <property type="nucleotide sequence ID" value="NZ_CP025704.1"/>
</dbReference>
<dbReference type="SUPFAM" id="SSF48179">
    <property type="entry name" value="6-phosphogluconate dehydrogenase C-terminal domain-like"/>
    <property type="match status" value="1"/>
</dbReference>
<protein>
    <submittedName>
        <fullName evidence="8">Uncharacterized protein</fullName>
    </submittedName>
</protein>
<keyword evidence="7" id="KW-0460">Magnesium</keyword>
<dbReference type="PROSITE" id="PS51850">
    <property type="entry name" value="KARI_N"/>
    <property type="match status" value="1"/>
</dbReference>
<keyword evidence="6 7" id="KW-0100">Branched-chain amino acid biosynthesis</keyword>
<comment type="pathway">
    <text evidence="2">Amino-acid biosynthesis; L-isoleucine biosynthesis; L-isoleucine from 2-oxobutanoate: step 2/4.</text>
</comment>
<dbReference type="GO" id="GO:0004455">
    <property type="term" value="F:ketol-acid reductoisomerase activity"/>
    <property type="evidence" value="ECO:0007669"/>
    <property type="project" value="UniProtKB-UniRule"/>
</dbReference>
<evidence type="ECO:0000256" key="4">
    <source>
        <dbReference type="ARBA" id="ARBA00022605"/>
    </source>
</evidence>
<dbReference type="PROSITE" id="PS51851">
    <property type="entry name" value="KARI_C"/>
    <property type="match status" value="1"/>
</dbReference>
<feature type="binding site" evidence="7">
    <location>
        <position position="236"/>
    </location>
    <ligand>
        <name>substrate</name>
    </ligand>
</feature>
<keyword evidence="9" id="KW-1185">Reference proteome</keyword>
<dbReference type="UniPathway" id="UPA00047">
    <property type="reaction ID" value="UER00056"/>
</dbReference>
<evidence type="ECO:0000256" key="3">
    <source>
        <dbReference type="ARBA" id="ARBA00010318"/>
    </source>
</evidence>
<dbReference type="GO" id="GO:0009099">
    <property type="term" value="P:L-valine biosynthetic process"/>
    <property type="evidence" value="ECO:0007669"/>
    <property type="project" value="UniProtKB-UniRule"/>
</dbReference>
<sequence>MGSLKSSVTIVGFGSQAKAWALNLKDSKQSLKIALNKESKSRALAEQMGFQIIDLESDALKNERLLVMLIPDDQQLSFLQKNQSYLTPGTHLIYAHGFSVSKFDLKKTYPNIHHSLLAPKAIASEVRYQYEIKGKIGAAYCADSAELEADLRMVAKACGFTALYKSNFDEECAADLFSEQSFLCSILPYVALKSFNTLRKNGISQEIAFMECFLELKSISQAIVTLGPEAFFNLISPNALLGSLKGKELLLGEEFEKGLEKIMKDINDRTFYKEVEGYTDELRAKVTKDWEKEELSQVYKRLKADLIN</sequence>
<dbReference type="AlphaFoldDB" id="A0A2K9NNJ3"/>
<dbReference type="Pfam" id="PF01450">
    <property type="entry name" value="KARI_C"/>
    <property type="match status" value="1"/>
</dbReference>
<dbReference type="InterPro" id="IPR013023">
    <property type="entry name" value="KARI"/>
</dbReference>
<evidence type="ECO:0000256" key="1">
    <source>
        <dbReference type="ARBA" id="ARBA00004864"/>
    </source>
</evidence>
<evidence type="ECO:0000256" key="5">
    <source>
        <dbReference type="ARBA" id="ARBA00023002"/>
    </source>
</evidence>
<evidence type="ECO:0000256" key="6">
    <source>
        <dbReference type="ARBA" id="ARBA00023304"/>
    </source>
</evidence>
<feature type="binding site" evidence="7">
    <location>
        <position position="175"/>
    </location>
    <ligand>
        <name>Mg(2+)</name>
        <dbReference type="ChEBI" id="CHEBI:18420"/>
        <label>2</label>
    </ligand>
</feature>
<feature type="binding site" evidence="7">
    <location>
        <position position="179"/>
    </location>
    <ligand>
        <name>Mg(2+)</name>
        <dbReference type="ChEBI" id="CHEBI:18420"/>
        <label>1</label>
    </ligand>
</feature>
<keyword evidence="7" id="KW-0479">Metal-binding</keyword>
<comment type="pathway">
    <text evidence="1">Amino-acid biosynthesis; L-valine biosynthesis; L-valine from pyruvate: step 2/4.</text>
</comment>
<dbReference type="Gene3D" id="6.10.240.10">
    <property type="match status" value="1"/>
</dbReference>
<evidence type="ECO:0000313" key="9">
    <source>
        <dbReference type="Proteomes" id="UP000235584"/>
    </source>
</evidence>
<dbReference type="PANTHER" id="PTHR21371:SF1">
    <property type="entry name" value="KETOL-ACID REDUCTOISOMERASE, MITOCHONDRIAL"/>
    <property type="match status" value="1"/>
</dbReference>
<keyword evidence="5 7" id="KW-0560">Oxidoreductase</keyword>
<evidence type="ECO:0000256" key="7">
    <source>
        <dbReference type="PROSITE-ProRule" id="PRU01198"/>
    </source>
</evidence>
<organism evidence="8 9">
    <name type="scientific">Bacteriovorax stolpii</name>
    <name type="common">Bdellovibrio stolpii</name>
    <dbReference type="NCBI Taxonomy" id="960"/>
    <lineage>
        <taxon>Bacteria</taxon>
        <taxon>Pseudomonadati</taxon>
        <taxon>Bdellovibrionota</taxon>
        <taxon>Bacteriovoracia</taxon>
        <taxon>Bacteriovoracales</taxon>
        <taxon>Bacteriovoracaceae</taxon>
        <taxon>Bacteriovorax</taxon>
    </lineage>
</organism>
<dbReference type="EMBL" id="CP025704">
    <property type="protein sequence ID" value="AUN97091.1"/>
    <property type="molecule type" value="Genomic_DNA"/>
</dbReference>
<dbReference type="OrthoDB" id="9804088at2"/>
<feature type="binding site" evidence="7">
    <location>
        <position position="215"/>
    </location>
    <ligand>
        <name>Mg(2+)</name>
        <dbReference type="ChEBI" id="CHEBI:18420"/>
        <label>2</label>
    </ligand>
</feature>
<feature type="binding site" evidence="7">
    <location>
        <position position="175"/>
    </location>
    <ligand>
        <name>Mg(2+)</name>
        <dbReference type="ChEBI" id="CHEBI:18420"/>
        <label>1</label>
    </ligand>
</feature>
<name>A0A2K9NNJ3_BACTC</name>
<dbReference type="UniPathway" id="UPA00049">
    <property type="reaction ID" value="UER00060"/>
</dbReference>
<dbReference type="GO" id="GO:0009097">
    <property type="term" value="P:isoleucine biosynthetic process"/>
    <property type="evidence" value="ECO:0007669"/>
    <property type="project" value="UniProtKB-UniRule"/>
</dbReference>
<gene>
    <name evidence="8" type="ORF">C0V70_03000</name>
</gene>
<dbReference type="Pfam" id="PF07991">
    <property type="entry name" value="KARI_N"/>
    <property type="match status" value="1"/>
</dbReference>
<comment type="similarity">
    <text evidence="3 7">Belongs to the ketol-acid reductoisomerase family.</text>
</comment>
<dbReference type="Gene3D" id="3.40.50.720">
    <property type="entry name" value="NAD(P)-binding Rossmann-like Domain"/>
    <property type="match status" value="1"/>
</dbReference>
<dbReference type="SUPFAM" id="SSF51735">
    <property type="entry name" value="NAD(P)-binding Rossmann-fold domains"/>
    <property type="match status" value="1"/>
</dbReference>
<accession>A0A2K9NNJ3</accession>
<dbReference type="GO" id="GO:0046872">
    <property type="term" value="F:metal ion binding"/>
    <property type="evidence" value="ECO:0007669"/>
    <property type="project" value="UniProtKB-UniRule"/>
</dbReference>
<proteinExistence type="inferred from homology"/>
<dbReference type="InterPro" id="IPR008927">
    <property type="entry name" value="6-PGluconate_DH-like_C_sf"/>
</dbReference>
<evidence type="ECO:0000313" key="8">
    <source>
        <dbReference type="EMBL" id="AUN97091.1"/>
    </source>
</evidence>
<dbReference type="InterPro" id="IPR036291">
    <property type="entry name" value="NAD(P)-bd_dom_sf"/>
</dbReference>
<reference evidence="8 9" key="1">
    <citation type="submission" date="2018-01" db="EMBL/GenBank/DDBJ databases">
        <title>Complete genome sequence of Bacteriovorax stolpii DSM12778.</title>
        <authorList>
            <person name="Tang B."/>
            <person name="Chang J."/>
        </authorList>
    </citation>
    <scope>NUCLEOTIDE SEQUENCE [LARGE SCALE GENOMIC DNA]</scope>
    <source>
        <strain evidence="8 9">DSM 12778</strain>
    </source>
</reference>
<keyword evidence="4 7" id="KW-0028">Amino-acid biosynthesis</keyword>
<dbReference type="KEGG" id="bsto:C0V70_03000"/>
<feature type="binding site" evidence="7">
    <location>
        <position position="211"/>
    </location>
    <ligand>
        <name>Mg(2+)</name>
        <dbReference type="ChEBI" id="CHEBI:18420"/>
        <label>2</label>
    </ligand>
</feature>
<dbReference type="PANTHER" id="PTHR21371">
    <property type="entry name" value="KETOL-ACID REDUCTOISOMERASE, MITOCHONDRIAL"/>
    <property type="match status" value="1"/>
</dbReference>
<dbReference type="Proteomes" id="UP000235584">
    <property type="component" value="Chromosome"/>
</dbReference>
<dbReference type="InterPro" id="IPR000506">
    <property type="entry name" value="KARI_C"/>
</dbReference>
<evidence type="ECO:0000256" key="2">
    <source>
        <dbReference type="ARBA" id="ARBA00004885"/>
    </source>
</evidence>
<dbReference type="InterPro" id="IPR013116">
    <property type="entry name" value="KARI_N"/>
</dbReference>